<proteinExistence type="predicted"/>
<feature type="domain" description="Laminin alpha" evidence="1">
    <location>
        <begin position="34"/>
        <end position="123"/>
    </location>
</feature>
<name>A0A8C2BYX6_CYPCA</name>
<evidence type="ECO:0000313" key="2">
    <source>
        <dbReference type="Ensembl" id="ENSCCRP00020004539.1"/>
    </source>
</evidence>
<dbReference type="GO" id="GO:0045995">
    <property type="term" value="P:regulation of embryonic development"/>
    <property type="evidence" value="ECO:0007669"/>
    <property type="project" value="InterPro"/>
</dbReference>
<evidence type="ECO:0000259" key="1">
    <source>
        <dbReference type="Pfam" id="PF06008"/>
    </source>
</evidence>
<dbReference type="Proteomes" id="UP000694701">
    <property type="component" value="Unplaced"/>
</dbReference>
<dbReference type="InterPro" id="IPR009254">
    <property type="entry name" value="Laminin_aI"/>
</dbReference>
<dbReference type="Ensembl" id="ENSCCRT00020005162.1">
    <property type="protein sequence ID" value="ENSCCRP00020004539.1"/>
    <property type="gene ID" value="ENSCCRG00020002371.1"/>
</dbReference>
<dbReference type="Pfam" id="PF06008">
    <property type="entry name" value="Laminin_I"/>
    <property type="match status" value="1"/>
</dbReference>
<evidence type="ECO:0000313" key="3">
    <source>
        <dbReference type="Proteomes" id="UP000694701"/>
    </source>
</evidence>
<dbReference type="GO" id="GO:0030334">
    <property type="term" value="P:regulation of cell migration"/>
    <property type="evidence" value="ECO:0007669"/>
    <property type="project" value="InterPro"/>
</dbReference>
<dbReference type="GO" id="GO:0030155">
    <property type="term" value="P:regulation of cell adhesion"/>
    <property type="evidence" value="ECO:0007669"/>
    <property type="project" value="InterPro"/>
</dbReference>
<dbReference type="GO" id="GO:0005102">
    <property type="term" value="F:signaling receptor binding"/>
    <property type="evidence" value="ECO:0007669"/>
    <property type="project" value="InterPro"/>
</dbReference>
<accession>A0A8C2BYX6</accession>
<sequence length="205" mass="23330">MCLMFCVCVCAVYEDDCAGLLIRDMDRLLHLIGSISLTLPLPLPYKVLYRYENMTEELKHMLSPQRAPERLLQLADSNLGSLVTEMDELLSRATKVSADGEQTAADAEQSRKGAEDLQLYVRNTLLAAEVSRALSTAFLFWIKRSSHVKIISWDLNKSYKLQHLCSDLPIKAEQASLIVSHEKKKLGFCVNIYHCMLYFHIFLCI</sequence>
<dbReference type="AlphaFoldDB" id="A0A8C2BYX6"/>
<protein>
    <submittedName>
        <fullName evidence="2">Laminin subunit alpha 2</fullName>
    </submittedName>
</protein>
<reference evidence="2" key="1">
    <citation type="submission" date="2025-08" db="UniProtKB">
        <authorList>
            <consortium name="Ensembl"/>
        </authorList>
    </citation>
    <scope>IDENTIFICATION</scope>
</reference>
<organism evidence="2 3">
    <name type="scientific">Cyprinus carpio</name>
    <name type="common">Common carp</name>
    <dbReference type="NCBI Taxonomy" id="7962"/>
    <lineage>
        <taxon>Eukaryota</taxon>
        <taxon>Metazoa</taxon>
        <taxon>Chordata</taxon>
        <taxon>Craniata</taxon>
        <taxon>Vertebrata</taxon>
        <taxon>Euteleostomi</taxon>
        <taxon>Actinopterygii</taxon>
        <taxon>Neopterygii</taxon>
        <taxon>Teleostei</taxon>
        <taxon>Ostariophysi</taxon>
        <taxon>Cypriniformes</taxon>
        <taxon>Cyprinidae</taxon>
        <taxon>Cyprininae</taxon>
        <taxon>Cyprinus</taxon>
    </lineage>
</organism>